<keyword evidence="1" id="KW-1185">Reference proteome</keyword>
<dbReference type="GeneID" id="105681735"/>
<proteinExistence type="predicted"/>
<dbReference type="PANTHER" id="PTHR48287">
    <property type="entry name" value="ARM REPEAT SUPERFAMILY PROTEIN"/>
    <property type="match status" value="1"/>
</dbReference>
<dbReference type="AlphaFoldDB" id="A0A6P8LDN1"/>
<reference evidence="2" key="1">
    <citation type="submission" date="2025-08" db="UniProtKB">
        <authorList>
            <consortium name="RefSeq"/>
        </authorList>
    </citation>
    <scope>IDENTIFICATION</scope>
</reference>
<dbReference type="PANTHER" id="PTHR48287:SF1">
    <property type="entry name" value="ARM REPEAT SUPERFAMILY PROTEIN"/>
    <property type="match status" value="1"/>
</dbReference>
<gene>
    <name evidence="2" type="primary">LOC105681735</name>
</gene>
<dbReference type="InterPro" id="IPR052087">
    <property type="entry name" value="RRP12"/>
</dbReference>
<evidence type="ECO:0000313" key="1">
    <source>
        <dbReference type="Proteomes" id="UP000515180"/>
    </source>
</evidence>
<name>A0A6P8LDN1_BOMIM</name>
<dbReference type="RefSeq" id="XP_033180128.1">
    <property type="nucleotide sequence ID" value="XM_033324237.1"/>
</dbReference>
<sequence>MKGENPPQYHPATPYIAKFCIGQLDSESDGITNVLHVLALLKDIFHHLPKIHVKTISESLLKLMTMKNVLVTSCCLQTFHGLFVSRPSEAILPVQRNGQIITALYDYQPPATDTQPTLAWLTVMQEAYLNLAHNSLNLCAVLLPRILNTCSQLWLSGKSEVMSGSSHTMKILLQDCVGKMCETKKSIET</sequence>
<protein>
    <submittedName>
        <fullName evidence="2">RRP12-like protein</fullName>
    </submittedName>
</protein>
<dbReference type="OrthoDB" id="2192888at2759"/>
<dbReference type="Proteomes" id="UP000515180">
    <property type="component" value="Unplaced"/>
</dbReference>
<evidence type="ECO:0000313" key="2">
    <source>
        <dbReference type="RefSeq" id="XP_033180128.1"/>
    </source>
</evidence>
<accession>A0A6P8LDN1</accession>
<organism evidence="1 2">
    <name type="scientific">Bombus impatiens</name>
    <name type="common">Bumblebee</name>
    <dbReference type="NCBI Taxonomy" id="132113"/>
    <lineage>
        <taxon>Eukaryota</taxon>
        <taxon>Metazoa</taxon>
        <taxon>Ecdysozoa</taxon>
        <taxon>Arthropoda</taxon>
        <taxon>Hexapoda</taxon>
        <taxon>Insecta</taxon>
        <taxon>Pterygota</taxon>
        <taxon>Neoptera</taxon>
        <taxon>Endopterygota</taxon>
        <taxon>Hymenoptera</taxon>
        <taxon>Apocrita</taxon>
        <taxon>Aculeata</taxon>
        <taxon>Apoidea</taxon>
        <taxon>Anthophila</taxon>
        <taxon>Apidae</taxon>
        <taxon>Bombus</taxon>
        <taxon>Pyrobombus</taxon>
    </lineage>
</organism>